<dbReference type="Proteomes" id="UP001165780">
    <property type="component" value="Unplaced"/>
</dbReference>
<feature type="domain" description="MsrB" evidence="6">
    <location>
        <begin position="58"/>
        <end position="274"/>
    </location>
</feature>
<dbReference type="GO" id="GO:0033745">
    <property type="term" value="F:L-methionine-(R)-S-oxide reductase activity"/>
    <property type="evidence" value="ECO:0007669"/>
    <property type="project" value="UniProtKB-EC"/>
</dbReference>
<protein>
    <recommendedName>
        <fullName evidence="2">L-methionine (R)-S-oxide reductase</fullName>
        <ecNumber evidence="2">1.8.4.14</ecNumber>
    </recommendedName>
</protein>
<evidence type="ECO:0000256" key="2">
    <source>
        <dbReference type="ARBA" id="ARBA00012498"/>
    </source>
</evidence>
<dbReference type="GO" id="GO:0005737">
    <property type="term" value="C:cytoplasm"/>
    <property type="evidence" value="ECO:0007669"/>
    <property type="project" value="TreeGrafter"/>
</dbReference>
<dbReference type="PROSITE" id="PS51790">
    <property type="entry name" value="MSRB"/>
    <property type="match status" value="1"/>
</dbReference>
<dbReference type="EC" id="1.8.4.14" evidence="2"/>
<proteinExistence type="inferred from homology"/>
<evidence type="ECO:0000256" key="1">
    <source>
        <dbReference type="ARBA" id="ARBA00007174"/>
    </source>
</evidence>
<organism evidence="7 8">
    <name type="scientific">Panthera pardus</name>
    <name type="common">Leopard</name>
    <name type="synonym">Felis pardus</name>
    <dbReference type="NCBI Taxonomy" id="9691"/>
    <lineage>
        <taxon>Eukaryota</taxon>
        <taxon>Metazoa</taxon>
        <taxon>Chordata</taxon>
        <taxon>Craniata</taxon>
        <taxon>Vertebrata</taxon>
        <taxon>Euteleostomi</taxon>
        <taxon>Mammalia</taxon>
        <taxon>Eutheria</taxon>
        <taxon>Laurasiatheria</taxon>
        <taxon>Carnivora</taxon>
        <taxon>Feliformia</taxon>
        <taxon>Felidae</taxon>
        <taxon>Pantherinae</taxon>
        <taxon>Panthera</taxon>
    </lineage>
</organism>
<feature type="compositionally biased region" description="Low complexity" evidence="5">
    <location>
        <begin position="35"/>
        <end position="57"/>
    </location>
</feature>
<dbReference type="InterPro" id="IPR028427">
    <property type="entry name" value="Met_Sox_Rdtase_MsrB"/>
</dbReference>
<dbReference type="GeneID" id="109273641"/>
<evidence type="ECO:0000313" key="7">
    <source>
        <dbReference type="Proteomes" id="UP001165780"/>
    </source>
</evidence>
<dbReference type="InterPro" id="IPR011057">
    <property type="entry name" value="Mss4-like_sf"/>
</dbReference>
<keyword evidence="7" id="KW-1185">Reference proteome</keyword>
<comment type="catalytic activity">
    <reaction evidence="4">
        <text>[thioredoxin]-disulfide + L-methionine + H2O = L-methionine (R)-S-oxide + [thioredoxin]-dithiol</text>
        <dbReference type="Rhea" id="RHEA:21260"/>
        <dbReference type="Rhea" id="RHEA-COMP:10698"/>
        <dbReference type="Rhea" id="RHEA-COMP:10700"/>
        <dbReference type="ChEBI" id="CHEBI:15377"/>
        <dbReference type="ChEBI" id="CHEBI:29950"/>
        <dbReference type="ChEBI" id="CHEBI:50058"/>
        <dbReference type="ChEBI" id="CHEBI:57844"/>
        <dbReference type="ChEBI" id="CHEBI:58773"/>
        <dbReference type="EC" id="1.8.4.14"/>
    </reaction>
</comment>
<evidence type="ECO:0000259" key="6">
    <source>
        <dbReference type="PROSITE" id="PS51790"/>
    </source>
</evidence>
<evidence type="ECO:0000256" key="3">
    <source>
        <dbReference type="ARBA" id="ARBA00023002"/>
    </source>
</evidence>
<evidence type="ECO:0000313" key="8">
    <source>
        <dbReference type="RefSeq" id="XP_053751356.1"/>
    </source>
</evidence>
<feature type="region of interest" description="Disordered" evidence="5">
    <location>
        <begin position="26"/>
        <end position="58"/>
    </location>
</feature>
<dbReference type="PANTHER" id="PTHR10173:SF37">
    <property type="entry name" value="METHIONINE-R-SULFOXIDE REDUCTASE B2, MITOCHONDRIAL"/>
    <property type="match status" value="1"/>
</dbReference>
<keyword evidence="3" id="KW-0560">Oxidoreductase</keyword>
<dbReference type="InterPro" id="IPR002579">
    <property type="entry name" value="Met_Sox_Rdtase_MsrB_dom"/>
</dbReference>
<dbReference type="GO" id="GO:0030091">
    <property type="term" value="P:protein repair"/>
    <property type="evidence" value="ECO:0007669"/>
    <property type="project" value="InterPro"/>
</dbReference>
<dbReference type="RefSeq" id="XP_053751356.1">
    <property type="nucleotide sequence ID" value="XM_053895381.1"/>
</dbReference>
<dbReference type="GO" id="GO:0006979">
    <property type="term" value="P:response to oxidative stress"/>
    <property type="evidence" value="ECO:0007669"/>
    <property type="project" value="InterPro"/>
</dbReference>
<dbReference type="SUPFAM" id="SSF51316">
    <property type="entry name" value="Mss4-like"/>
    <property type="match status" value="2"/>
</dbReference>
<dbReference type="AlphaFoldDB" id="A0A9W2UY13"/>
<comment type="similarity">
    <text evidence="1">Belongs to the MsrB Met sulfoxide reductase family.</text>
</comment>
<reference evidence="8" key="1">
    <citation type="submission" date="2025-08" db="UniProtKB">
        <authorList>
            <consortium name="RefSeq"/>
        </authorList>
    </citation>
    <scope>IDENTIFICATION</scope>
    <source>
        <tissue evidence="8">Whole blood</tissue>
    </source>
</reference>
<dbReference type="PANTHER" id="PTHR10173">
    <property type="entry name" value="METHIONINE SULFOXIDE REDUCTASE"/>
    <property type="match status" value="1"/>
</dbReference>
<sequence length="300" mass="32909">MARLLRAFWALPFREVARRTGAGLAGSGGAGTGAGHANAGSHLTTPGPSQSTSQSLTWSEWRKKLTPERFYITRQKGTDPPFSGIYLNNKESGMDHCVCWDNPLFSSEKKYRSGTGRPSFSEAHGTSGSDERDAGILRGVDTSLGLTRTKVVCKQVGLFCFVSLVFPDAAKSVAGVMTRECFRTFLHFCYFRSFSHHSGHCREEKEPSSNSDVIGFPPPIQMSDTRVGWPCGVRPRGAHLSSFGARLGRVLPDGRGPSGQRFCINSVALKFKPRKYWLSPGVPSPCHCFIYTLSCHCSYE</sequence>
<dbReference type="CTD" id="22921"/>
<name>A0A9W2UY13_PANPR</name>
<dbReference type="Gene3D" id="2.170.150.20">
    <property type="entry name" value="Peptide methionine sulfoxide reductase"/>
    <property type="match status" value="2"/>
</dbReference>
<evidence type="ECO:0000256" key="4">
    <source>
        <dbReference type="ARBA" id="ARBA00049261"/>
    </source>
</evidence>
<evidence type="ECO:0000256" key="5">
    <source>
        <dbReference type="SAM" id="MobiDB-lite"/>
    </source>
</evidence>
<gene>
    <name evidence="8" type="primary">MSRB2</name>
</gene>
<dbReference type="GO" id="GO:0033743">
    <property type="term" value="F:peptide-methionine (R)-S-oxide reductase activity"/>
    <property type="evidence" value="ECO:0007669"/>
    <property type="project" value="InterPro"/>
</dbReference>
<dbReference type="Pfam" id="PF01641">
    <property type="entry name" value="SelR"/>
    <property type="match status" value="1"/>
</dbReference>
<accession>A0A9W2UY13</accession>
<feature type="region of interest" description="Disordered" evidence="5">
    <location>
        <begin position="112"/>
        <end position="134"/>
    </location>
</feature>